<comment type="subcellular location">
    <subcellularLocation>
        <location evidence="1">Nucleus</location>
    </subcellularLocation>
</comment>
<keyword evidence="5" id="KW-0539">Nucleus</keyword>
<dbReference type="Pfam" id="PF04082">
    <property type="entry name" value="Fungal_trans"/>
    <property type="match status" value="1"/>
</dbReference>
<feature type="domain" description="Xylanolytic transcriptional activator regulatory" evidence="6">
    <location>
        <begin position="234"/>
        <end position="322"/>
    </location>
</feature>
<sequence>MELRTSFLDREIPSQHTLRGMEARVEELERQLRLIGNSESLNSDIPMPRRHSLSVNDGEIYSYDPNQPEDTLAAEHPALNSAIFIDNLPLTIDEWPLELPPKPLLLHLVDIFFTCYPNARRAIHRPTLMVQLLANPASPFFPFIPLLHAICTAAAIYSPLVETTPPPNLHADDIFLGQTLVDRGRNLSFEEQHIILCQYQCRVAAREGRNLLGVIQSSVIGAWWAFSCARWFEFWSMSSFAMRLCVALGLNFADSLQNPLPNKIREKVLVGPPNTETDVELRRNIFWLAYCLERYHLFSSPWVFDISDEDVYQTLPGTLEAFESGVSTLDLCGLCTLPEGIQFDDGQERQTILSKDLFSNHYSNQDDFTMYVKCAILLSRAHVFECRRLPDFQSIEDAQNSQDMRDLELMITLLRATARVNMGLANWQDPGCESANKMLSASRAILRYTTGLMTTSFDLSLLDTIVCIPWVAAGRALTFALEHAPESLAPILRAEIRLRSFTAWGPGNAFSAAKTNI</sequence>
<evidence type="ECO:0000313" key="7">
    <source>
        <dbReference type="EMBL" id="KAF8754655.1"/>
    </source>
</evidence>
<evidence type="ECO:0000313" key="8">
    <source>
        <dbReference type="Proteomes" id="UP000614334"/>
    </source>
</evidence>
<dbReference type="EMBL" id="JACYCF010000010">
    <property type="protein sequence ID" value="KAF8754655.1"/>
    <property type="molecule type" value="Genomic_DNA"/>
</dbReference>
<comment type="caution">
    <text evidence="7">The sequence shown here is derived from an EMBL/GenBank/DDBJ whole genome shotgun (WGS) entry which is preliminary data.</text>
</comment>
<evidence type="ECO:0000256" key="5">
    <source>
        <dbReference type="ARBA" id="ARBA00023242"/>
    </source>
</evidence>
<gene>
    <name evidence="7" type="ORF">RHS01_05913</name>
</gene>
<evidence type="ECO:0000256" key="2">
    <source>
        <dbReference type="ARBA" id="ARBA00022723"/>
    </source>
</evidence>
<organism evidence="7 8">
    <name type="scientific">Rhizoctonia solani</name>
    <dbReference type="NCBI Taxonomy" id="456999"/>
    <lineage>
        <taxon>Eukaryota</taxon>
        <taxon>Fungi</taxon>
        <taxon>Dikarya</taxon>
        <taxon>Basidiomycota</taxon>
        <taxon>Agaricomycotina</taxon>
        <taxon>Agaricomycetes</taxon>
        <taxon>Cantharellales</taxon>
        <taxon>Ceratobasidiaceae</taxon>
        <taxon>Rhizoctonia</taxon>
    </lineage>
</organism>
<dbReference type="PANTHER" id="PTHR47338:SF29">
    <property type="entry name" value="ZN(2)-C6 FUNGAL-TYPE DOMAIN-CONTAINING PROTEIN"/>
    <property type="match status" value="1"/>
</dbReference>
<dbReference type="GO" id="GO:0000981">
    <property type="term" value="F:DNA-binding transcription factor activity, RNA polymerase II-specific"/>
    <property type="evidence" value="ECO:0007669"/>
    <property type="project" value="InterPro"/>
</dbReference>
<dbReference type="GO" id="GO:0005634">
    <property type="term" value="C:nucleus"/>
    <property type="evidence" value="ECO:0007669"/>
    <property type="project" value="UniProtKB-SubCell"/>
</dbReference>
<dbReference type="CDD" id="cd12148">
    <property type="entry name" value="fungal_TF_MHR"/>
    <property type="match status" value="1"/>
</dbReference>
<proteinExistence type="predicted"/>
<dbReference type="AlphaFoldDB" id="A0A8H7M153"/>
<keyword evidence="3" id="KW-0805">Transcription regulation</keyword>
<dbReference type="InterPro" id="IPR007219">
    <property type="entry name" value="XnlR_reg_dom"/>
</dbReference>
<dbReference type="Proteomes" id="UP000614334">
    <property type="component" value="Unassembled WGS sequence"/>
</dbReference>
<dbReference type="GO" id="GO:0006351">
    <property type="term" value="P:DNA-templated transcription"/>
    <property type="evidence" value="ECO:0007669"/>
    <property type="project" value="InterPro"/>
</dbReference>
<name>A0A8H7M153_9AGAM</name>
<evidence type="ECO:0000256" key="3">
    <source>
        <dbReference type="ARBA" id="ARBA00023015"/>
    </source>
</evidence>
<dbReference type="GO" id="GO:0008270">
    <property type="term" value="F:zinc ion binding"/>
    <property type="evidence" value="ECO:0007669"/>
    <property type="project" value="InterPro"/>
</dbReference>
<dbReference type="PANTHER" id="PTHR47338">
    <property type="entry name" value="ZN(II)2CYS6 TRANSCRIPTION FACTOR (EUROFUNG)-RELATED"/>
    <property type="match status" value="1"/>
</dbReference>
<keyword evidence="2" id="KW-0479">Metal-binding</keyword>
<dbReference type="GO" id="GO:0003677">
    <property type="term" value="F:DNA binding"/>
    <property type="evidence" value="ECO:0007669"/>
    <property type="project" value="InterPro"/>
</dbReference>
<dbReference type="InterPro" id="IPR050815">
    <property type="entry name" value="TF_fung"/>
</dbReference>
<keyword evidence="4" id="KW-0804">Transcription</keyword>
<evidence type="ECO:0000259" key="6">
    <source>
        <dbReference type="SMART" id="SM00906"/>
    </source>
</evidence>
<reference evidence="7" key="1">
    <citation type="submission" date="2020-09" db="EMBL/GenBank/DDBJ databases">
        <title>Comparative genome analyses of four rice-infecting Rhizoctonia solani isolates reveal extensive enrichment of homogalacturonan modification genes.</title>
        <authorList>
            <person name="Lee D.-Y."/>
            <person name="Jeon J."/>
            <person name="Kim K.-T."/>
            <person name="Cheong K."/>
            <person name="Song H."/>
            <person name="Choi G."/>
            <person name="Ko J."/>
            <person name="Opiyo S.O."/>
            <person name="Zuo S."/>
            <person name="Madhav S."/>
            <person name="Lee Y.-H."/>
            <person name="Wang G.-L."/>
        </authorList>
    </citation>
    <scope>NUCLEOTIDE SEQUENCE</scope>
    <source>
        <strain evidence="7">AG1-IA B2</strain>
    </source>
</reference>
<dbReference type="SMART" id="SM00906">
    <property type="entry name" value="Fungal_trans"/>
    <property type="match status" value="1"/>
</dbReference>
<evidence type="ECO:0000256" key="4">
    <source>
        <dbReference type="ARBA" id="ARBA00023163"/>
    </source>
</evidence>
<evidence type="ECO:0000256" key="1">
    <source>
        <dbReference type="ARBA" id="ARBA00004123"/>
    </source>
</evidence>
<accession>A0A8H7M153</accession>
<protein>
    <submittedName>
        <fullName evidence="7">Fungal specific transcription factor domain</fullName>
    </submittedName>
</protein>